<name>A0ABY0K200_WEIHE</name>
<organism evidence="1 2">
    <name type="scientific">Weissella hellenica</name>
    <dbReference type="NCBI Taxonomy" id="46256"/>
    <lineage>
        <taxon>Bacteria</taxon>
        <taxon>Bacillati</taxon>
        <taxon>Bacillota</taxon>
        <taxon>Bacilli</taxon>
        <taxon>Lactobacillales</taxon>
        <taxon>Lactobacillaceae</taxon>
        <taxon>Weissella</taxon>
    </lineage>
</organism>
<accession>A0ABY0K200</accession>
<sequence>MAFFNSLKSISFLKIGYIKAGNSLYVSLYLKSIAYIAVDNLNESENTNKVFSLE</sequence>
<evidence type="ECO:0000313" key="1">
    <source>
        <dbReference type="EMBL" id="SCC02000.1"/>
    </source>
</evidence>
<reference evidence="1 2" key="1">
    <citation type="submission" date="2016-08" db="EMBL/GenBank/DDBJ databases">
        <authorList>
            <person name="Varghese N."/>
            <person name="Submissions Spin"/>
        </authorList>
    </citation>
    <scope>NUCLEOTIDE SEQUENCE [LARGE SCALE GENOMIC DNA]</scope>
    <source>
        <strain evidence="1 2">R-53116</strain>
    </source>
</reference>
<comment type="caution">
    <text evidence="1">The sequence shown here is derived from an EMBL/GenBank/DDBJ whole genome shotgun (WGS) entry which is preliminary data.</text>
</comment>
<protein>
    <submittedName>
        <fullName evidence="1">Uncharacterized protein</fullName>
    </submittedName>
</protein>
<proteinExistence type="predicted"/>
<dbReference type="EMBL" id="FMAW01000011">
    <property type="protein sequence ID" value="SCC02000.1"/>
    <property type="molecule type" value="Genomic_DNA"/>
</dbReference>
<gene>
    <name evidence="1" type="ORF">GA0061075_11110</name>
</gene>
<keyword evidence="2" id="KW-1185">Reference proteome</keyword>
<evidence type="ECO:0000313" key="2">
    <source>
        <dbReference type="Proteomes" id="UP000182448"/>
    </source>
</evidence>
<dbReference type="Proteomes" id="UP000182448">
    <property type="component" value="Unassembled WGS sequence"/>
</dbReference>